<feature type="signal peptide" evidence="1">
    <location>
        <begin position="1"/>
        <end position="20"/>
    </location>
</feature>
<dbReference type="OrthoDB" id="7876219at2"/>
<dbReference type="RefSeq" id="WP_099274314.1">
    <property type="nucleotide sequence ID" value="NZ_CANMUC010000006.1"/>
</dbReference>
<comment type="caution">
    <text evidence="2">The sequence shown here is derived from an EMBL/GenBank/DDBJ whole genome shotgun (WGS) entry which is preliminary data.</text>
</comment>
<dbReference type="AlphaFoldDB" id="A0A2G1MJC8"/>
<name>A0A2G1MJC8_9RHOB</name>
<sequence length="113" mass="12245">MYGKLLALAIFAASATSAPAMTGENSFQSLARIHQQTSIVDVGIVRSESNGMVEIYTRASDGTMILLGTEPVHAGANRAVRVQVDRPVRRDLIAVLRVNGQVLATHRFDVIKR</sequence>
<evidence type="ECO:0000256" key="1">
    <source>
        <dbReference type="SAM" id="SignalP"/>
    </source>
</evidence>
<protein>
    <submittedName>
        <fullName evidence="2">Uncharacterized protein</fullName>
    </submittedName>
</protein>
<reference evidence="2 3" key="1">
    <citation type="submission" date="2017-08" db="EMBL/GenBank/DDBJ databases">
        <title>Draft Genome Sequence of Loktanella cinnabarina Strain XM1, Isolated from Coastal Surface Water.</title>
        <authorList>
            <person name="Ma R."/>
            <person name="Wang J."/>
            <person name="Wang Q."/>
            <person name="Ma Z."/>
            <person name="Li J."/>
            <person name="Chen L."/>
        </authorList>
    </citation>
    <scope>NUCLEOTIDE SEQUENCE [LARGE SCALE GENOMIC DNA]</scope>
    <source>
        <strain evidence="2 3">XM1</strain>
    </source>
</reference>
<dbReference type="EMBL" id="NQWH01000004">
    <property type="protein sequence ID" value="PHP28762.1"/>
    <property type="molecule type" value="Genomic_DNA"/>
</dbReference>
<organism evidence="2 3">
    <name type="scientific">Limimaricola cinnabarinus</name>
    <dbReference type="NCBI Taxonomy" id="1125964"/>
    <lineage>
        <taxon>Bacteria</taxon>
        <taxon>Pseudomonadati</taxon>
        <taxon>Pseudomonadota</taxon>
        <taxon>Alphaproteobacteria</taxon>
        <taxon>Rhodobacterales</taxon>
        <taxon>Paracoccaceae</taxon>
        <taxon>Limimaricola</taxon>
    </lineage>
</organism>
<feature type="chain" id="PRO_5013565247" evidence="1">
    <location>
        <begin position="21"/>
        <end position="113"/>
    </location>
</feature>
<evidence type="ECO:0000313" key="2">
    <source>
        <dbReference type="EMBL" id="PHP28762.1"/>
    </source>
</evidence>
<keyword evidence="1" id="KW-0732">Signal</keyword>
<evidence type="ECO:0000313" key="3">
    <source>
        <dbReference type="Proteomes" id="UP000221860"/>
    </source>
</evidence>
<gene>
    <name evidence="2" type="ORF">CJ301_03430</name>
</gene>
<dbReference type="Proteomes" id="UP000221860">
    <property type="component" value="Unassembled WGS sequence"/>
</dbReference>
<proteinExistence type="predicted"/>
<keyword evidence="3" id="KW-1185">Reference proteome</keyword>
<accession>A0A2G1MJC8</accession>